<evidence type="ECO:0000313" key="9">
    <source>
        <dbReference type="EMBL" id="KAF3688129.1"/>
    </source>
</evidence>
<dbReference type="Proteomes" id="UP000503349">
    <property type="component" value="Chromosome 3"/>
</dbReference>
<organism evidence="9 10">
    <name type="scientific">Channa argus</name>
    <name type="common">Northern snakehead</name>
    <name type="synonym">Ophicephalus argus</name>
    <dbReference type="NCBI Taxonomy" id="215402"/>
    <lineage>
        <taxon>Eukaryota</taxon>
        <taxon>Metazoa</taxon>
        <taxon>Chordata</taxon>
        <taxon>Craniata</taxon>
        <taxon>Vertebrata</taxon>
        <taxon>Euteleostomi</taxon>
        <taxon>Actinopterygii</taxon>
        <taxon>Neopterygii</taxon>
        <taxon>Teleostei</taxon>
        <taxon>Neoteleostei</taxon>
        <taxon>Acanthomorphata</taxon>
        <taxon>Anabantaria</taxon>
        <taxon>Anabantiformes</taxon>
        <taxon>Channoidei</taxon>
        <taxon>Channidae</taxon>
        <taxon>Channa</taxon>
    </lineage>
</organism>
<dbReference type="Pfam" id="PF17779">
    <property type="entry name" value="WHD_NOD2"/>
    <property type="match status" value="1"/>
</dbReference>
<dbReference type="Gene3D" id="3.40.50.300">
    <property type="entry name" value="P-loop containing nucleotide triphosphate hydrolases"/>
    <property type="match status" value="1"/>
</dbReference>
<keyword evidence="3" id="KW-0433">Leucine-rich repeat</keyword>
<evidence type="ECO:0000259" key="8">
    <source>
        <dbReference type="PROSITE" id="PS50837"/>
    </source>
</evidence>
<feature type="compositionally biased region" description="Acidic residues" evidence="7">
    <location>
        <begin position="1"/>
        <end position="10"/>
    </location>
</feature>
<dbReference type="SMART" id="SM00368">
    <property type="entry name" value="LRR_RI"/>
    <property type="match status" value="11"/>
</dbReference>
<evidence type="ECO:0000256" key="5">
    <source>
        <dbReference type="ARBA" id="ARBA00022741"/>
    </source>
</evidence>
<dbReference type="SMART" id="SM01288">
    <property type="entry name" value="FISNA"/>
    <property type="match status" value="1"/>
</dbReference>
<dbReference type="PROSITE" id="PS50837">
    <property type="entry name" value="NACHT"/>
    <property type="match status" value="1"/>
</dbReference>
<dbReference type="GO" id="GO:0005737">
    <property type="term" value="C:cytoplasm"/>
    <property type="evidence" value="ECO:0007669"/>
    <property type="project" value="UniProtKB-SubCell"/>
</dbReference>
<dbReference type="InterPro" id="IPR001611">
    <property type="entry name" value="Leu-rich_rpt"/>
</dbReference>
<dbReference type="InterPro" id="IPR029495">
    <property type="entry name" value="NACHT-assoc"/>
</dbReference>
<proteinExistence type="predicted"/>
<keyword evidence="6" id="KW-0067">ATP-binding</keyword>
<gene>
    <name evidence="9" type="ORF">EXN66_Car003801</name>
</gene>
<keyword evidence="10" id="KW-1185">Reference proteome</keyword>
<keyword evidence="4" id="KW-0677">Repeat</keyword>
<evidence type="ECO:0000256" key="3">
    <source>
        <dbReference type="ARBA" id="ARBA00022614"/>
    </source>
</evidence>
<dbReference type="Pfam" id="PF17776">
    <property type="entry name" value="NLRC4_HD2"/>
    <property type="match status" value="1"/>
</dbReference>
<evidence type="ECO:0000256" key="2">
    <source>
        <dbReference type="ARBA" id="ARBA00022490"/>
    </source>
</evidence>
<dbReference type="FunFam" id="3.80.10.10:FF:000336">
    <property type="entry name" value="Si:dkey-222h21.2"/>
    <property type="match status" value="1"/>
</dbReference>
<dbReference type="FunFam" id="3.40.50.300:FF:001524">
    <property type="entry name" value="Si:dkey-126g1.7"/>
    <property type="match status" value="1"/>
</dbReference>
<dbReference type="InterPro" id="IPR051261">
    <property type="entry name" value="NLR"/>
</dbReference>
<comment type="subcellular location">
    <subcellularLocation>
        <location evidence="1">Cytoplasm</location>
    </subcellularLocation>
</comment>
<keyword evidence="5" id="KW-0547">Nucleotide-binding</keyword>
<dbReference type="AlphaFoldDB" id="A0A6G1PD42"/>
<dbReference type="Gene3D" id="3.80.10.10">
    <property type="entry name" value="Ribonuclease Inhibitor"/>
    <property type="match status" value="2"/>
</dbReference>
<reference evidence="10" key="2">
    <citation type="submission" date="2019-02" db="EMBL/GenBank/DDBJ databases">
        <title>Opniocepnalus argus Var Kimnra genome.</title>
        <authorList>
            <person name="Zhou C."/>
            <person name="Xiao S."/>
        </authorList>
    </citation>
    <scope>NUCLEOTIDE SEQUENCE [LARGE SCALE GENOMIC DNA]</scope>
</reference>
<feature type="compositionally biased region" description="Basic and acidic residues" evidence="7">
    <location>
        <begin position="22"/>
        <end position="31"/>
    </location>
</feature>
<feature type="domain" description="NACHT" evidence="8">
    <location>
        <begin position="208"/>
        <end position="342"/>
    </location>
</feature>
<reference evidence="9 10" key="1">
    <citation type="submission" date="2019-02" db="EMBL/GenBank/DDBJ databases">
        <title>Opniocepnalus argus genome.</title>
        <authorList>
            <person name="Zhou C."/>
            <person name="Xiao S."/>
        </authorList>
    </citation>
    <scope>NUCLEOTIDE SEQUENCE [LARGE SCALE GENOMIC DNA]</scope>
    <source>
        <strain evidence="9">OARG1902GOOAL</strain>
        <tissue evidence="9">Muscle</tissue>
    </source>
</reference>
<dbReference type="Pfam" id="PF13516">
    <property type="entry name" value="LRR_6"/>
    <property type="match status" value="6"/>
</dbReference>
<dbReference type="PANTHER" id="PTHR24106">
    <property type="entry name" value="NACHT, LRR AND CARD DOMAINS-CONTAINING"/>
    <property type="match status" value="1"/>
</dbReference>
<dbReference type="Pfam" id="PF14484">
    <property type="entry name" value="FISNA"/>
    <property type="match status" value="1"/>
</dbReference>
<dbReference type="InterPro" id="IPR007111">
    <property type="entry name" value="NACHT_NTPase"/>
</dbReference>
<feature type="region of interest" description="Disordered" evidence="7">
    <location>
        <begin position="1"/>
        <end position="91"/>
    </location>
</feature>
<evidence type="ECO:0000256" key="6">
    <source>
        <dbReference type="ARBA" id="ARBA00022840"/>
    </source>
</evidence>
<protein>
    <submittedName>
        <fullName evidence="9">NACHT, LRR and PYD domains-containing protein 12</fullName>
    </submittedName>
</protein>
<dbReference type="InterPro" id="IPR041075">
    <property type="entry name" value="NOD1/2_WH"/>
</dbReference>
<name>A0A6G1PD42_CHAAH</name>
<evidence type="ECO:0000256" key="7">
    <source>
        <dbReference type="SAM" id="MobiDB-lite"/>
    </source>
</evidence>
<dbReference type="Pfam" id="PF05729">
    <property type="entry name" value="NACHT"/>
    <property type="match status" value="1"/>
</dbReference>
<dbReference type="InterPro" id="IPR032675">
    <property type="entry name" value="LRR_dom_sf"/>
</dbReference>
<dbReference type="SUPFAM" id="SSF52047">
    <property type="entry name" value="RNI-like"/>
    <property type="match status" value="1"/>
</dbReference>
<accession>A0A6G1PD42</accession>
<dbReference type="EMBL" id="CM015714">
    <property type="protein sequence ID" value="KAF3688129.1"/>
    <property type="molecule type" value="Genomic_DNA"/>
</dbReference>
<evidence type="ECO:0000313" key="10">
    <source>
        <dbReference type="Proteomes" id="UP000503349"/>
    </source>
</evidence>
<dbReference type="InterPro" id="IPR027417">
    <property type="entry name" value="P-loop_NTPase"/>
</dbReference>
<dbReference type="InterPro" id="IPR041267">
    <property type="entry name" value="NLRP_HD2"/>
</dbReference>
<dbReference type="GO" id="GO:0005524">
    <property type="term" value="F:ATP binding"/>
    <property type="evidence" value="ECO:0007669"/>
    <property type="project" value="UniProtKB-KW"/>
</dbReference>
<evidence type="ECO:0000256" key="1">
    <source>
        <dbReference type="ARBA" id="ARBA00004496"/>
    </source>
</evidence>
<keyword evidence="2" id="KW-0963">Cytoplasm</keyword>
<sequence>MSVCVEEEENRAESAGSSCLSVKRDRSKDYPPPDFSPEPGPSDTKAQNHRQRAESPVSSCLSMKSDWSKVHPPGFSPEPGPSDTKEKKRTHASIQEQLSCCALCQDVLKDPVSVQTDVGLQDVLDEHKISLRRRCECVTEGSDETGSGTLLNRIYTELYITEGQSEEVNTQHEVRQLETASKMKTLHDTPIKVHDIFKTLPDQQRHIRVVLTNGVAGVGKTFSVQKFSLDWAEGLENQDVSVLVLLSFRELNLIKDEQYSLLTLLHVFHPTLQKVTAEQLAVCKLLFIFDGLDESRRSLDFNNSEVVSDVTQKSSVDVLLTNLIKGNLLPSALVWITSRPAAANQIPHTCVDRVTEVRGFTDAQKEEYFRRRFSDEELSSRIISHIKTSRSLHIMCHIPVFCCITATVLEHMLTTEQSGELPKTLTDMYSHFLLVQTKRKKNKYDEGHETSPQELTEADRDVLLKLGRLAFEHLEKGNIMFYQEDLEQCGLDVTEALVYSGVCTEIFKRESVIFQKTVYCFVHLSIQEFLAAVYFFHCYTNRDRDVLESYLKSFKHSASRPDFVLKKISMFFRNSDTYVPPLDDFLSGVMEKSLQSKNGHLDLFVRFIHGLSVESNQRLLRGLLGQTENSPEIIQTIINNLKEMNSDKMSPDRSINIFHCLMEMKDHSVHQEIQEFLKSENRSEKKLSEIHCSALAYMLQMSEKVLDELDLKKYNTSDEGRRRLIPAVRNCRKAQLSECGLSETHFEVVASALKSIPSHLRELDLRYNILRDSGVKLLSAGLESPQCRVETLRLMNCSLAEISCESLVSALKSNPSHLRELDLRGNWKLQDSGVKLLCDFLESPHCRLETLRLMNCSLSEISCDSLVSALKSNPSHLRELDLSDNKDLQDSGVKLLCGFLESPHCRLETLRLSYCSLSEISCDSLVSALKSNPSHLRRLDLRGNWKLQDSAVKLLCGFLESPHCRLETLRLSWCNLSDISCDSLVSALKSNPSHLRELELSWNKLQDSGVKLLCGFLESPHCRLETLRLRTCRLSKISCDSLVSALKSNPSHLRELDLSENWNLQDSTVKLLSDLVESPHFRLKVLSW</sequence>
<evidence type="ECO:0000256" key="4">
    <source>
        <dbReference type="ARBA" id="ARBA00022737"/>
    </source>
</evidence>